<dbReference type="PANTHER" id="PTHR43080:SF2">
    <property type="entry name" value="CBS DOMAIN-CONTAINING PROTEIN"/>
    <property type="match status" value="1"/>
</dbReference>
<dbReference type="PROSITE" id="PS51371">
    <property type="entry name" value="CBS"/>
    <property type="match status" value="2"/>
</dbReference>
<dbReference type="InterPro" id="IPR051257">
    <property type="entry name" value="Diverse_CBS-Domain"/>
</dbReference>
<reference evidence="5" key="1">
    <citation type="submission" date="2012-02" db="EMBL/GenBank/DDBJ databases">
        <title>The complete genome of Halobacteroides halobius DSM 5150.</title>
        <authorList>
            <person name="Lucas S."/>
            <person name="Copeland A."/>
            <person name="Lapidus A."/>
            <person name="Glavina del Rio T."/>
            <person name="Dalin E."/>
            <person name="Tice H."/>
            <person name="Bruce D."/>
            <person name="Goodwin L."/>
            <person name="Pitluck S."/>
            <person name="Peters L."/>
            <person name="Mikhailova N."/>
            <person name="Gu W."/>
            <person name="Kyrpides N."/>
            <person name="Mavromatis K."/>
            <person name="Ivanova N."/>
            <person name="Brettin T."/>
            <person name="Detter J.C."/>
            <person name="Han C."/>
            <person name="Larimer F."/>
            <person name="Land M."/>
            <person name="Hauser L."/>
            <person name="Markowitz V."/>
            <person name="Cheng J.-F."/>
            <person name="Hugenholtz P."/>
            <person name="Woyke T."/>
            <person name="Wu D."/>
            <person name="Tindall B."/>
            <person name="Pomrenke H."/>
            <person name="Brambilla E."/>
            <person name="Klenk H.-P."/>
            <person name="Eisen J.A."/>
        </authorList>
    </citation>
    <scope>NUCLEOTIDE SEQUENCE [LARGE SCALE GENOMIC DNA]</scope>
    <source>
        <strain evidence="5">ATCC 35273 / DSM 5150 / MD-1</strain>
    </source>
</reference>
<dbReference type="CDD" id="cd02205">
    <property type="entry name" value="CBS_pair_SF"/>
    <property type="match status" value="1"/>
</dbReference>
<dbReference type="SMART" id="SM00116">
    <property type="entry name" value="CBS"/>
    <property type="match status" value="2"/>
</dbReference>
<dbReference type="Gene3D" id="3.10.580.10">
    <property type="entry name" value="CBS-domain"/>
    <property type="match status" value="1"/>
</dbReference>
<organism evidence="4 5">
    <name type="scientific">Halobacteroides halobius (strain ATCC 35273 / DSM 5150 / MD-1)</name>
    <dbReference type="NCBI Taxonomy" id="748449"/>
    <lineage>
        <taxon>Bacteria</taxon>
        <taxon>Bacillati</taxon>
        <taxon>Bacillota</taxon>
        <taxon>Clostridia</taxon>
        <taxon>Halanaerobiales</taxon>
        <taxon>Halobacteroidaceae</taxon>
        <taxon>Halobacteroides</taxon>
    </lineage>
</organism>
<proteinExistence type="predicted"/>
<dbReference type="HOGENOM" id="CLU_040681_9_0_9"/>
<dbReference type="AlphaFoldDB" id="L0K6T0"/>
<dbReference type="Proteomes" id="UP000010880">
    <property type="component" value="Chromosome"/>
</dbReference>
<evidence type="ECO:0000259" key="3">
    <source>
        <dbReference type="PROSITE" id="PS51371"/>
    </source>
</evidence>
<evidence type="ECO:0000256" key="2">
    <source>
        <dbReference type="PROSITE-ProRule" id="PRU00703"/>
    </source>
</evidence>
<evidence type="ECO:0000313" key="4">
    <source>
        <dbReference type="EMBL" id="AGB40731.1"/>
    </source>
</evidence>
<name>L0K6T0_HALHC</name>
<dbReference type="InterPro" id="IPR000644">
    <property type="entry name" value="CBS_dom"/>
</dbReference>
<feature type="domain" description="CBS" evidence="3">
    <location>
        <begin position="8"/>
        <end position="68"/>
    </location>
</feature>
<dbReference type="EMBL" id="CP003359">
    <property type="protein sequence ID" value="AGB40731.1"/>
    <property type="molecule type" value="Genomic_DNA"/>
</dbReference>
<gene>
    <name evidence="4" type="ordered locus">Halha_0759</name>
</gene>
<dbReference type="PANTHER" id="PTHR43080">
    <property type="entry name" value="CBS DOMAIN-CONTAINING PROTEIN CBSX3, MITOCHONDRIAL"/>
    <property type="match status" value="1"/>
</dbReference>
<accession>L0K6T0</accession>
<sequence>MSIVKKYMMRTLNSVCASDKLEDVIEVMHRTEMSVLPVVSYENEFLGTIYGKNILRNIIPEEYGFLESHRLLYEVNQAAENLDEIKDKKVKEYMSTNTVPIKEMSKMDNLADIMLHNDESYLFVINEDNKLRGYISRADLLCYLLDVGEDRR</sequence>
<keyword evidence="5" id="KW-1185">Reference proteome</keyword>
<keyword evidence="1 2" id="KW-0129">CBS domain</keyword>
<dbReference type="RefSeq" id="WP_015326456.1">
    <property type="nucleotide sequence ID" value="NC_019978.1"/>
</dbReference>
<dbReference type="Pfam" id="PF00571">
    <property type="entry name" value="CBS"/>
    <property type="match status" value="2"/>
</dbReference>
<feature type="domain" description="CBS" evidence="3">
    <location>
        <begin position="94"/>
        <end position="151"/>
    </location>
</feature>
<dbReference type="STRING" id="748449.Halha_0759"/>
<dbReference type="KEGG" id="hhl:Halha_0759"/>
<evidence type="ECO:0000313" key="5">
    <source>
        <dbReference type="Proteomes" id="UP000010880"/>
    </source>
</evidence>
<dbReference type="SUPFAM" id="SSF54631">
    <property type="entry name" value="CBS-domain pair"/>
    <property type="match status" value="1"/>
</dbReference>
<dbReference type="OrthoDB" id="2111978at2"/>
<evidence type="ECO:0000256" key="1">
    <source>
        <dbReference type="ARBA" id="ARBA00023122"/>
    </source>
</evidence>
<dbReference type="eggNOG" id="COG0517">
    <property type="taxonomic scope" value="Bacteria"/>
</dbReference>
<dbReference type="InterPro" id="IPR046342">
    <property type="entry name" value="CBS_dom_sf"/>
</dbReference>
<protein>
    <submittedName>
        <fullName evidence="4">CBS-domain-containing membrane protein</fullName>
    </submittedName>
</protein>